<organism evidence="2 3">
    <name type="scientific">Vespula vulgaris</name>
    <name type="common">Yellow jacket</name>
    <name type="synonym">Wasp</name>
    <dbReference type="NCBI Taxonomy" id="7454"/>
    <lineage>
        <taxon>Eukaryota</taxon>
        <taxon>Metazoa</taxon>
        <taxon>Ecdysozoa</taxon>
        <taxon>Arthropoda</taxon>
        <taxon>Hexapoda</taxon>
        <taxon>Insecta</taxon>
        <taxon>Pterygota</taxon>
        <taxon>Neoptera</taxon>
        <taxon>Endopterygota</taxon>
        <taxon>Hymenoptera</taxon>
        <taxon>Apocrita</taxon>
        <taxon>Aculeata</taxon>
        <taxon>Vespoidea</taxon>
        <taxon>Vespidae</taxon>
        <taxon>Vespinae</taxon>
        <taxon>Vespula</taxon>
    </lineage>
</organism>
<evidence type="ECO:0000313" key="3">
    <source>
        <dbReference type="Proteomes" id="UP000614350"/>
    </source>
</evidence>
<protein>
    <submittedName>
        <fullName evidence="2">Uncharacterized protein</fullName>
    </submittedName>
</protein>
<feature type="compositionally biased region" description="Basic and acidic residues" evidence="1">
    <location>
        <begin position="13"/>
        <end position="29"/>
    </location>
</feature>
<dbReference type="Proteomes" id="UP000614350">
    <property type="component" value="Unassembled WGS sequence"/>
</dbReference>
<sequence length="82" mass="9247">MRATQAAAVRLLAEGEKGGGREGGDKGGEEKEEEDEVEEVNGMQRDVLDRLGVSKERRIFTKHDLQLSPCFDSQEEEQTQRR</sequence>
<comment type="caution">
    <text evidence="2">The sequence shown here is derived from an EMBL/GenBank/DDBJ whole genome shotgun (WGS) entry which is preliminary data.</text>
</comment>
<feature type="compositionally biased region" description="Acidic residues" evidence="1">
    <location>
        <begin position="73"/>
        <end position="82"/>
    </location>
</feature>
<proteinExistence type="predicted"/>
<keyword evidence="3" id="KW-1185">Reference proteome</keyword>
<feature type="compositionally biased region" description="Acidic residues" evidence="1">
    <location>
        <begin position="30"/>
        <end position="39"/>
    </location>
</feature>
<reference evidence="2" key="1">
    <citation type="journal article" date="2020" name="G3 (Bethesda)">
        <title>High-Quality Assemblies for Three Invasive Social Wasps from the &lt;i&gt;Vespula&lt;/i&gt; Genus.</title>
        <authorList>
            <person name="Harrop T.W.R."/>
            <person name="Guhlin J."/>
            <person name="McLaughlin G.M."/>
            <person name="Permina E."/>
            <person name="Stockwell P."/>
            <person name="Gilligan J."/>
            <person name="Le Lec M.F."/>
            <person name="Gruber M.A.M."/>
            <person name="Quinn O."/>
            <person name="Lovegrove M."/>
            <person name="Duncan E.J."/>
            <person name="Remnant E.J."/>
            <person name="Van Eeckhoven J."/>
            <person name="Graham B."/>
            <person name="Knapp R.A."/>
            <person name="Langford K.W."/>
            <person name="Kronenberg Z."/>
            <person name="Press M.O."/>
            <person name="Eacker S.M."/>
            <person name="Wilson-Rankin E.E."/>
            <person name="Purcell J."/>
            <person name="Lester P.J."/>
            <person name="Dearden P.K."/>
        </authorList>
    </citation>
    <scope>NUCLEOTIDE SEQUENCE</scope>
    <source>
        <strain evidence="2">Marl-1</strain>
    </source>
</reference>
<gene>
    <name evidence="2" type="ORF">HZH66_011800</name>
</gene>
<name>A0A834JD24_VESVU</name>
<evidence type="ECO:0000256" key="1">
    <source>
        <dbReference type="SAM" id="MobiDB-lite"/>
    </source>
</evidence>
<evidence type="ECO:0000313" key="2">
    <source>
        <dbReference type="EMBL" id="KAF7385958.1"/>
    </source>
</evidence>
<dbReference type="EMBL" id="JACSEA010000014">
    <property type="protein sequence ID" value="KAF7385958.1"/>
    <property type="molecule type" value="Genomic_DNA"/>
</dbReference>
<feature type="region of interest" description="Disordered" evidence="1">
    <location>
        <begin position="62"/>
        <end position="82"/>
    </location>
</feature>
<feature type="region of interest" description="Disordered" evidence="1">
    <location>
        <begin position="1"/>
        <end position="45"/>
    </location>
</feature>
<dbReference type="AlphaFoldDB" id="A0A834JD24"/>
<accession>A0A834JD24</accession>